<evidence type="ECO:0000313" key="6">
    <source>
        <dbReference type="Proteomes" id="UP000541810"/>
    </source>
</evidence>
<organism evidence="5 6">
    <name type="scientific">Algisphaera agarilytica</name>
    <dbReference type="NCBI Taxonomy" id="1385975"/>
    <lineage>
        <taxon>Bacteria</taxon>
        <taxon>Pseudomonadati</taxon>
        <taxon>Planctomycetota</taxon>
        <taxon>Phycisphaerae</taxon>
        <taxon>Phycisphaerales</taxon>
        <taxon>Phycisphaeraceae</taxon>
        <taxon>Algisphaera</taxon>
    </lineage>
</organism>
<dbReference type="GO" id="GO:0032259">
    <property type="term" value="P:methylation"/>
    <property type="evidence" value="ECO:0007669"/>
    <property type="project" value="UniProtKB-KW"/>
</dbReference>
<keyword evidence="3" id="KW-0949">S-adenosyl-L-methionine</keyword>
<keyword evidence="6" id="KW-1185">Reference proteome</keyword>
<dbReference type="Gene3D" id="1.10.10.10">
    <property type="entry name" value="Winged helix-like DNA-binding domain superfamily/Winged helix DNA-binding domain"/>
    <property type="match status" value="1"/>
</dbReference>
<dbReference type="EMBL" id="JACHGY010000001">
    <property type="protein sequence ID" value="MBB6431641.1"/>
    <property type="molecule type" value="Genomic_DNA"/>
</dbReference>
<dbReference type="PROSITE" id="PS51683">
    <property type="entry name" value="SAM_OMT_II"/>
    <property type="match status" value="1"/>
</dbReference>
<dbReference type="SUPFAM" id="SSF46785">
    <property type="entry name" value="Winged helix' DNA-binding domain"/>
    <property type="match status" value="1"/>
</dbReference>
<dbReference type="PANTHER" id="PTHR43712">
    <property type="entry name" value="PUTATIVE (AFU_ORTHOLOGUE AFUA_4G14580)-RELATED"/>
    <property type="match status" value="1"/>
</dbReference>
<dbReference type="Pfam" id="PF13649">
    <property type="entry name" value="Methyltransf_25"/>
    <property type="match status" value="1"/>
</dbReference>
<dbReference type="AlphaFoldDB" id="A0A7X0LMH5"/>
<evidence type="ECO:0000256" key="3">
    <source>
        <dbReference type="ARBA" id="ARBA00022691"/>
    </source>
</evidence>
<proteinExistence type="predicted"/>
<keyword evidence="2" id="KW-0808">Transferase</keyword>
<evidence type="ECO:0000256" key="1">
    <source>
        <dbReference type="ARBA" id="ARBA00022603"/>
    </source>
</evidence>
<dbReference type="Gene3D" id="3.40.50.150">
    <property type="entry name" value="Vaccinia Virus protein VP39"/>
    <property type="match status" value="1"/>
</dbReference>
<accession>A0A7X0LMH5</accession>
<dbReference type="InterPro" id="IPR016461">
    <property type="entry name" value="COMT-like"/>
</dbReference>
<evidence type="ECO:0000259" key="4">
    <source>
        <dbReference type="Pfam" id="PF13649"/>
    </source>
</evidence>
<name>A0A7X0LMH5_9BACT</name>
<dbReference type="RefSeq" id="WP_184679095.1">
    <property type="nucleotide sequence ID" value="NZ_JACHGY010000001.1"/>
</dbReference>
<dbReference type="Proteomes" id="UP000541810">
    <property type="component" value="Unassembled WGS sequence"/>
</dbReference>
<evidence type="ECO:0000313" key="5">
    <source>
        <dbReference type="EMBL" id="MBB6431641.1"/>
    </source>
</evidence>
<comment type="caution">
    <text evidence="5">The sequence shown here is derived from an EMBL/GenBank/DDBJ whole genome shotgun (WGS) entry which is preliminary data.</text>
</comment>
<dbReference type="PANTHER" id="PTHR43712:SF2">
    <property type="entry name" value="O-METHYLTRANSFERASE CICE"/>
    <property type="match status" value="1"/>
</dbReference>
<reference evidence="5 6" key="1">
    <citation type="submission" date="2020-08" db="EMBL/GenBank/DDBJ databases">
        <title>Genomic Encyclopedia of Type Strains, Phase IV (KMG-IV): sequencing the most valuable type-strain genomes for metagenomic binning, comparative biology and taxonomic classification.</title>
        <authorList>
            <person name="Goeker M."/>
        </authorList>
    </citation>
    <scope>NUCLEOTIDE SEQUENCE [LARGE SCALE GENOMIC DNA]</scope>
    <source>
        <strain evidence="5 6">DSM 103725</strain>
    </source>
</reference>
<gene>
    <name evidence="5" type="ORF">HNQ40_003447</name>
</gene>
<dbReference type="GO" id="GO:0008168">
    <property type="term" value="F:methyltransferase activity"/>
    <property type="evidence" value="ECO:0007669"/>
    <property type="project" value="UniProtKB-KW"/>
</dbReference>
<dbReference type="InterPro" id="IPR029063">
    <property type="entry name" value="SAM-dependent_MTases_sf"/>
</dbReference>
<dbReference type="InterPro" id="IPR036390">
    <property type="entry name" value="WH_DNA-bd_sf"/>
</dbReference>
<dbReference type="CDD" id="cd02440">
    <property type="entry name" value="AdoMet_MTases"/>
    <property type="match status" value="1"/>
</dbReference>
<protein>
    <submittedName>
        <fullName evidence="5">2-polyprenyl-3-methyl-5-hydroxy-6-metoxy-1, 4-benzoquinol methylase</fullName>
    </submittedName>
</protein>
<sequence>MNDPTPTLENYFQLMAANGADHVYRTAVSSGLLDTLAQSPSSASALAEQLDAQAQPIAMLCDVLKTLGVVEHGDGLWRLSPLGDGLLRGPYRTLGDPYWHHLPEFLQTSEPMAQMDDPAESEARYQGQAAALGWMLAPAASWAAESLAATLDAEGKVSILDAGAGSAIWSLSLAKRLPQAGVTAADWPAVLEVAKATAQRMGLADRLELMPGDLAEASFPADSHDVVILANVAHLMPPDALGQTLKRLAATLRPGGRLVVIDVFPGQAAGDLNRTLYTLGLALRTRAGQTHQPDDVIDLLHTAGLERGCCTPIEAVPYTLGMVTATKP</sequence>
<dbReference type="InterPro" id="IPR041698">
    <property type="entry name" value="Methyltransf_25"/>
</dbReference>
<keyword evidence="1 5" id="KW-0489">Methyltransferase</keyword>
<dbReference type="InterPro" id="IPR036388">
    <property type="entry name" value="WH-like_DNA-bd_sf"/>
</dbReference>
<evidence type="ECO:0000256" key="2">
    <source>
        <dbReference type="ARBA" id="ARBA00022679"/>
    </source>
</evidence>
<feature type="domain" description="Methyltransferase" evidence="4">
    <location>
        <begin position="159"/>
        <end position="256"/>
    </location>
</feature>
<dbReference type="SUPFAM" id="SSF53335">
    <property type="entry name" value="S-adenosyl-L-methionine-dependent methyltransferases"/>
    <property type="match status" value="1"/>
</dbReference>